<feature type="domain" description="Glucose-methanol-choline oxidoreductase N-terminal" evidence="7">
    <location>
        <begin position="200"/>
        <end position="214"/>
    </location>
</feature>
<keyword evidence="3" id="KW-0285">Flavoprotein</keyword>
<feature type="binding site" evidence="6">
    <location>
        <position position="164"/>
    </location>
    <ligand>
        <name>FAD</name>
        <dbReference type="ChEBI" id="CHEBI:57692"/>
    </ligand>
</feature>
<accession>A0A226D0K1</accession>
<dbReference type="Gene3D" id="3.50.50.60">
    <property type="entry name" value="FAD/NAD(P)-binding domain"/>
    <property type="match status" value="1"/>
</dbReference>
<dbReference type="InterPro" id="IPR036188">
    <property type="entry name" value="FAD/NAD-bd_sf"/>
</dbReference>
<dbReference type="InterPro" id="IPR012132">
    <property type="entry name" value="GMC_OxRdtase"/>
</dbReference>
<comment type="caution">
    <text evidence="8">The sequence shown here is derived from an EMBL/GenBank/DDBJ whole genome shotgun (WGS) entry which is preliminary data.</text>
</comment>
<sequence length="498" mass="54242">MKLAAFIFGVTPLVINYYAKKYIEDDKEATLTEFENDFGLIRIKSYDFIVVGDASWSYQNVLPLFKKSENFVGELINPAESDYYGIGGPLTVGTHMPAIFSKWAEAGIELGYSIADPNGQQIPSFTPMQKLIGVDGLRQSTYKSYILPFEGVRGNLTVIRYSTVTEILLNSAKRVYGVTYLKHGIPQIAHASKEVILSAGAINSPLVLMMSGIGPRDILEGAGKIPVIIDSPVGQNLADHVFLYLGPITFNSSAAPYLPRIREEDLEDSLKAYLETGVGEFGELQEGPQVFYASRRAVSDGQGRWSDVQIVFDAACPMSMDDEVESQACFSYYLNRPKSRGRVSLNTSAYVAGVTDFVKLAEIDFNGFSDPSDMGVLVEAIDFSLDIIGTHTYKSIGAVNSAPAISACSGFLYPSREYWVCYINQVANTAIHMVGTCAMGRVTHSKLRVLGAVGLRVADASVLPSTPNANLNYPTILVGEKAAEDILRDWGGFIGPTN</sequence>
<evidence type="ECO:0000256" key="5">
    <source>
        <dbReference type="ARBA" id="ARBA00023002"/>
    </source>
</evidence>
<dbReference type="PIRSF" id="PIRSF000137">
    <property type="entry name" value="Alcohol_oxidase"/>
    <property type="match status" value="1"/>
</dbReference>
<dbReference type="Gene3D" id="4.10.450.10">
    <property type="entry name" value="Glucose Oxidase, domain 2"/>
    <property type="match status" value="1"/>
</dbReference>
<keyword evidence="9" id="KW-1185">Reference proteome</keyword>
<evidence type="ECO:0000256" key="1">
    <source>
        <dbReference type="ARBA" id="ARBA00001974"/>
    </source>
</evidence>
<dbReference type="AlphaFoldDB" id="A0A226D0K1"/>
<protein>
    <submittedName>
        <fullName evidence="8">Oxygen-dependent choline dehydrogenase</fullName>
    </submittedName>
</protein>
<evidence type="ECO:0000256" key="6">
    <source>
        <dbReference type="PIRSR" id="PIRSR000137-2"/>
    </source>
</evidence>
<dbReference type="GO" id="GO:0016614">
    <property type="term" value="F:oxidoreductase activity, acting on CH-OH group of donors"/>
    <property type="evidence" value="ECO:0007669"/>
    <property type="project" value="InterPro"/>
</dbReference>
<evidence type="ECO:0000313" key="9">
    <source>
        <dbReference type="Proteomes" id="UP000198287"/>
    </source>
</evidence>
<gene>
    <name evidence="8" type="ORF">Fcan01_26105</name>
</gene>
<dbReference type="OrthoDB" id="7771130at2759"/>
<reference evidence="8 9" key="1">
    <citation type="submission" date="2015-12" db="EMBL/GenBank/DDBJ databases">
        <title>The genome of Folsomia candida.</title>
        <authorList>
            <person name="Faddeeva A."/>
            <person name="Derks M.F."/>
            <person name="Anvar Y."/>
            <person name="Smit S."/>
            <person name="Van Straalen N."/>
            <person name="Roelofs D."/>
        </authorList>
    </citation>
    <scope>NUCLEOTIDE SEQUENCE [LARGE SCALE GENOMIC DNA]</scope>
    <source>
        <strain evidence="8 9">VU population</strain>
        <tissue evidence="8">Whole body</tissue>
    </source>
</reference>
<name>A0A226D0K1_FOLCA</name>
<evidence type="ECO:0000259" key="7">
    <source>
        <dbReference type="PROSITE" id="PS00624"/>
    </source>
</evidence>
<dbReference type="PANTHER" id="PTHR11552">
    <property type="entry name" value="GLUCOSE-METHANOL-CHOLINE GMC OXIDOREDUCTASE"/>
    <property type="match status" value="1"/>
</dbReference>
<dbReference type="InterPro" id="IPR007867">
    <property type="entry name" value="GMC_OxRtase_C"/>
</dbReference>
<evidence type="ECO:0000256" key="2">
    <source>
        <dbReference type="ARBA" id="ARBA00010790"/>
    </source>
</evidence>
<dbReference type="GO" id="GO:0050660">
    <property type="term" value="F:flavin adenine dinucleotide binding"/>
    <property type="evidence" value="ECO:0007669"/>
    <property type="project" value="InterPro"/>
</dbReference>
<evidence type="ECO:0000313" key="8">
    <source>
        <dbReference type="EMBL" id="OXA39102.1"/>
    </source>
</evidence>
<comment type="similarity">
    <text evidence="2">Belongs to the GMC oxidoreductase family.</text>
</comment>
<dbReference type="STRING" id="158441.A0A226D0K1"/>
<dbReference type="InterPro" id="IPR027424">
    <property type="entry name" value="Glucose_Oxidase_domain_2"/>
</dbReference>
<dbReference type="PANTHER" id="PTHR11552:SF227">
    <property type="entry name" value="GLUCOSE DEHYDROGENASE [FAD, QUINONE]-LIKE PROTEIN"/>
    <property type="match status" value="1"/>
</dbReference>
<dbReference type="PROSITE" id="PS00624">
    <property type="entry name" value="GMC_OXRED_2"/>
    <property type="match status" value="1"/>
</dbReference>
<comment type="cofactor">
    <cofactor evidence="1 6">
        <name>FAD</name>
        <dbReference type="ChEBI" id="CHEBI:57692"/>
    </cofactor>
</comment>
<evidence type="ECO:0000256" key="4">
    <source>
        <dbReference type="ARBA" id="ARBA00022827"/>
    </source>
</evidence>
<proteinExistence type="inferred from homology"/>
<dbReference type="Pfam" id="PF05199">
    <property type="entry name" value="GMC_oxred_C"/>
    <property type="match status" value="1"/>
</dbReference>
<dbReference type="InterPro" id="IPR000172">
    <property type="entry name" value="GMC_OxRdtase_N"/>
</dbReference>
<dbReference type="OMA" id="RIMIITR"/>
<evidence type="ECO:0000256" key="3">
    <source>
        <dbReference type="ARBA" id="ARBA00022630"/>
    </source>
</evidence>
<dbReference type="Proteomes" id="UP000198287">
    <property type="component" value="Unassembled WGS sequence"/>
</dbReference>
<keyword evidence="4 6" id="KW-0274">FAD</keyword>
<dbReference type="EMBL" id="LNIX01000041">
    <property type="protein sequence ID" value="OXA39102.1"/>
    <property type="molecule type" value="Genomic_DNA"/>
</dbReference>
<keyword evidence="5" id="KW-0560">Oxidoreductase</keyword>
<organism evidence="8 9">
    <name type="scientific">Folsomia candida</name>
    <name type="common">Springtail</name>
    <dbReference type="NCBI Taxonomy" id="158441"/>
    <lineage>
        <taxon>Eukaryota</taxon>
        <taxon>Metazoa</taxon>
        <taxon>Ecdysozoa</taxon>
        <taxon>Arthropoda</taxon>
        <taxon>Hexapoda</taxon>
        <taxon>Collembola</taxon>
        <taxon>Entomobryomorpha</taxon>
        <taxon>Isotomoidea</taxon>
        <taxon>Isotomidae</taxon>
        <taxon>Proisotominae</taxon>
        <taxon>Folsomia</taxon>
    </lineage>
</organism>
<dbReference type="SUPFAM" id="SSF54373">
    <property type="entry name" value="FAD-linked reductases, C-terminal domain"/>
    <property type="match status" value="1"/>
</dbReference>
<dbReference type="Gene3D" id="3.30.560.10">
    <property type="entry name" value="Glucose Oxidase, domain 3"/>
    <property type="match status" value="1"/>
</dbReference>
<dbReference type="SUPFAM" id="SSF51905">
    <property type="entry name" value="FAD/NAD(P)-binding domain"/>
    <property type="match status" value="1"/>
</dbReference>
<dbReference type="Pfam" id="PF00732">
    <property type="entry name" value="GMC_oxred_N"/>
    <property type="match status" value="1"/>
</dbReference>